<dbReference type="EMBL" id="JAGKQM010000014">
    <property type="protein sequence ID" value="KAH0884135.1"/>
    <property type="molecule type" value="Genomic_DNA"/>
</dbReference>
<organism evidence="4 5">
    <name type="scientific">Brassica napus</name>
    <name type="common">Rape</name>
    <dbReference type="NCBI Taxonomy" id="3708"/>
    <lineage>
        <taxon>Eukaryota</taxon>
        <taxon>Viridiplantae</taxon>
        <taxon>Streptophyta</taxon>
        <taxon>Embryophyta</taxon>
        <taxon>Tracheophyta</taxon>
        <taxon>Spermatophyta</taxon>
        <taxon>Magnoliopsida</taxon>
        <taxon>eudicotyledons</taxon>
        <taxon>Gunneridae</taxon>
        <taxon>Pentapetalae</taxon>
        <taxon>rosids</taxon>
        <taxon>malvids</taxon>
        <taxon>Brassicales</taxon>
        <taxon>Brassicaceae</taxon>
        <taxon>Brassiceae</taxon>
        <taxon>Brassica</taxon>
    </lineage>
</organism>
<name>A0ABQ7ZV65_BRANA</name>
<reference evidence="4 5" key="1">
    <citation type="submission" date="2021-05" db="EMBL/GenBank/DDBJ databases">
        <title>Genome Assembly of Synthetic Allotetraploid Brassica napus Reveals Homoeologous Exchanges between Subgenomes.</title>
        <authorList>
            <person name="Davis J.T."/>
        </authorList>
    </citation>
    <scope>NUCLEOTIDE SEQUENCE [LARGE SCALE GENOMIC DNA]</scope>
    <source>
        <strain evidence="5">cv. Da-Ae</strain>
        <tissue evidence="4">Seedling</tissue>
    </source>
</reference>
<gene>
    <name evidence="4" type="ORF">HID58_060231</name>
</gene>
<comment type="caution">
    <text evidence="4">The sequence shown here is derived from an EMBL/GenBank/DDBJ whole genome shotgun (WGS) entry which is preliminary data.</text>
</comment>
<dbReference type="Pfam" id="PF09331">
    <property type="entry name" value="DUF1985"/>
    <property type="match status" value="1"/>
</dbReference>
<feature type="compositionally biased region" description="Basic residues" evidence="2">
    <location>
        <begin position="496"/>
        <end position="505"/>
    </location>
</feature>
<dbReference type="PANTHER" id="PTHR48449:SF1">
    <property type="entry name" value="DUF1985 DOMAIN-CONTAINING PROTEIN"/>
    <property type="match status" value="1"/>
</dbReference>
<dbReference type="Proteomes" id="UP000824890">
    <property type="component" value="Unassembled WGS sequence"/>
</dbReference>
<feature type="coiled-coil region" evidence="1">
    <location>
        <begin position="378"/>
        <end position="405"/>
    </location>
</feature>
<evidence type="ECO:0000313" key="4">
    <source>
        <dbReference type="EMBL" id="KAH0884135.1"/>
    </source>
</evidence>
<feature type="region of interest" description="Disordered" evidence="2">
    <location>
        <begin position="343"/>
        <end position="362"/>
    </location>
</feature>
<evidence type="ECO:0000256" key="1">
    <source>
        <dbReference type="SAM" id="Coils"/>
    </source>
</evidence>
<evidence type="ECO:0000313" key="5">
    <source>
        <dbReference type="Proteomes" id="UP000824890"/>
    </source>
</evidence>
<dbReference type="PANTHER" id="PTHR48449">
    <property type="entry name" value="DUF1985 DOMAIN-CONTAINING PROTEIN"/>
    <property type="match status" value="1"/>
</dbReference>
<feature type="region of interest" description="Disordered" evidence="2">
    <location>
        <begin position="458"/>
        <end position="563"/>
    </location>
</feature>
<feature type="compositionally biased region" description="Basic residues" evidence="2">
    <location>
        <begin position="538"/>
        <end position="558"/>
    </location>
</feature>
<evidence type="ECO:0000259" key="3">
    <source>
        <dbReference type="Pfam" id="PF09331"/>
    </source>
</evidence>
<feature type="domain" description="DUF1985" evidence="3">
    <location>
        <begin position="55"/>
        <end position="194"/>
    </location>
</feature>
<keyword evidence="1" id="KW-0175">Coiled coil</keyword>
<keyword evidence="5" id="KW-1185">Reference proteome</keyword>
<proteinExistence type="predicted"/>
<dbReference type="InterPro" id="IPR015410">
    <property type="entry name" value="DUF1985"/>
</dbReference>
<sequence length="591" mass="67153">MRLNIYSSPDLLPFIRNVLRRTREFETIRQSCFGKLFDLPVRQCPVSCMLIHSFLTRQLVCLPKNTLWPVLGGLPFRYGLEEFGTVTGLPCGSFPEGYHPDTAKKIVAGRDSVWKSLFGKKEMVTVAQLCRMLENDTNMSGWKKIHIALIIIVDGVLIAHKQKPRPTPRYVRLVENLQKKFPFPWGTESFLKTISCMKPPKFVPIKCEDPVATLVRKLKQFSFRLQGFPLLLQLVAFHAIPQLMDYIPAPSNSLTVMDLEDGLLPAIYHNTPQSLPSTSDAWNLPPIQPLPGWGVWPNDVKEDSVVYLEQLIADQHPFNKQMWPGGATSEPLIMKPKNRVKKKSGTFKQALRPRQPSQTNQRRISSYFTRSSTYSYTNAQLTEIVIQLTTQMKQLRCEIKRTKKQSHGWQSSFQALLIMVPALLGSKPTVFRGCELRNVEKRINLDEVSIVSEDRLNRGHLTHGRGQPAPRSPRPWARTTRTEVTSPMGEDDPHRGHLAHGRGRPALRSPRPWARRTRAEVTSPMGEDDPRRGYLAHGRGRLAPRSRRGHLAHGRGRPALRSPRLWASMTRAEVASPMDEDDPHRGHLAHG</sequence>
<protein>
    <recommendedName>
        <fullName evidence="3">DUF1985 domain-containing protein</fullName>
    </recommendedName>
</protein>
<accession>A0ABQ7ZV65</accession>
<evidence type="ECO:0000256" key="2">
    <source>
        <dbReference type="SAM" id="MobiDB-lite"/>
    </source>
</evidence>